<reference evidence="1 2" key="1">
    <citation type="journal article" date="2014" name="PLoS Genet.">
        <title>Phylogenetically driven sequencing of extremely halophilic archaea reveals strategies for static and dynamic osmo-response.</title>
        <authorList>
            <person name="Becker E.A."/>
            <person name="Seitzer P.M."/>
            <person name="Tritt A."/>
            <person name="Larsen D."/>
            <person name="Krusor M."/>
            <person name="Yao A.I."/>
            <person name="Wu D."/>
            <person name="Madern D."/>
            <person name="Eisen J.A."/>
            <person name="Darling A.E."/>
            <person name="Facciotti M.T."/>
        </authorList>
    </citation>
    <scope>NUCLEOTIDE SEQUENCE [LARGE SCALE GENOMIC DNA]</scope>
    <source>
        <strain evidence="1 2">DSM 13077</strain>
    </source>
</reference>
<evidence type="ECO:0000313" key="2">
    <source>
        <dbReference type="Proteomes" id="UP000011591"/>
    </source>
</evidence>
<dbReference type="PATRIC" id="fig|1227491.4.peg.2130"/>
<dbReference type="RefSeq" id="WP_006665538.1">
    <property type="nucleotide sequence ID" value="NZ_AOIP01000023.1"/>
</dbReference>
<dbReference type="AlphaFoldDB" id="M0B5Q3"/>
<name>M0B5Q3_9EURY</name>
<comment type="caution">
    <text evidence="1">The sequence shown here is derived from an EMBL/GenBank/DDBJ whole genome shotgun (WGS) entry which is preliminary data.</text>
</comment>
<sequence>MAETPELTARQKEFIAHLPSSTPALADRLGIETTSVESIRNAIRDKDIGLEYDREANQWFLADERAPKLRRVSTKHKGTKTREANELIEAEESVLLRRLRRTDPLQTPAHEDPGVESFVAVLSDLHFGDLVEDDRGNVVYDVETARACVETFTEKCLQIRGLEEQYTRFDDAHLFLLGDMVTGEGIYEGQVHDLEAFLADQVTESVEALYELAVTLADAFETLHIHCVLGNHGQVRASGVSRQANCDLIAYRWLDDALRRDAVDNVSMEVAEATHHLNTEVRGWRVHCRHGQDGQTHVDKTAASSRDWRGWREAHRFDIAMRGHYHTPSLDWVLNRYPVVSAPSPKPGSEFIERLGSPDVSERKPLGWAFGVGDSRPMTFKRLIDDR</sequence>
<accession>M0B5Q3</accession>
<evidence type="ECO:0000313" key="1">
    <source>
        <dbReference type="EMBL" id="ELZ05578.1"/>
    </source>
</evidence>
<protein>
    <submittedName>
        <fullName evidence="1">Uncharacterized protein</fullName>
    </submittedName>
</protein>
<organism evidence="1 2">
    <name type="scientific">Natrialba aegyptia DSM 13077</name>
    <dbReference type="NCBI Taxonomy" id="1227491"/>
    <lineage>
        <taxon>Archaea</taxon>
        <taxon>Methanobacteriati</taxon>
        <taxon>Methanobacteriota</taxon>
        <taxon>Stenosarchaea group</taxon>
        <taxon>Halobacteria</taxon>
        <taxon>Halobacteriales</taxon>
        <taxon>Natrialbaceae</taxon>
        <taxon>Natrialba</taxon>
    </lineage>
</organism>
<dbReference type="Proteomes" id="UP000011591">
    <property type="component" value="Unassembled WGS sequence"/>
</dbReference>
<keyword evidence="2" id="KW-1185">Reference proteome</keyword>
<gene>
    <name evidence="1" type="ORF">C480_10370</name>
</gene>
<dbReference type="EMBL" id="AOIP01000023">
    <property type="protein sequence ID" value="ELZ05578.1"/>
    <property type="molecule type" value="Genomic_DNA"/>
</dbReference>
<dbReference type="OrthoDB" id="199411at2157"/>
<dbReference type="InterPro" id="IPR029052">
    <property type="entry name" value="Metallo-depent_PP-like"/>
</dbReference>
<dbReference type="SUPFAM" id="SSF56300">
    <property type="entry name" value="Metallo-dependent phosphatases"/>
    <property type="match status" value="1"/>
</dbReference>
<proteinExistence type="predicted"/>